<proteinExistence type="predicted"/>
<dbReference type="OrthoDB" id="6398409at2"/>
<evidence type="ECO:0000313" key="1">
    <source>
        <dbReference type="EMBL" id="TWX56366.1"/>
    </source>
</evidence>
<dbReference type="EMBL" id="VOLR01000023">
    <property type="protein sequence ID" value="TWX56366.1"/>
    <property type="molecule type" value="Genomic_DNA"/>
</dbReference>
<evidence type="ECO:0000313" key="3">
    <source>
        <dbReference type="Proteomes" id="UP000321525"/>
    </source>
</evidence>
<evidence type="ECO:0008006" key="5">
    <source>
        <dbReference type="Google" id="ProtNLM"/>
    </source>
</evidence>
<comment type="caution">
    <text evidence="2">The sequence shown here is derived from an EMBL/GenBank/DDBJ whole genome shotgun (WGS) entry which is preliminary data.</text>
</comment>
<keyword evidence="3" id="KW-1185">Reference proteome</keyword>
<dbReference type="RefSeq" id="WP_146800263.1">
    <property type="nucleotide sequence ID" value="NZ_VOLP01000022.1"/>
</dbReference>
<reference evidence="2 4" key="1">
    <citation type="submission" date="2019-07" db="EMBL/GenBank/DDBJ databases">
        <title>Genomes of sea-ice associated Colwellia species.</title>
        <authorList>
            <person name="Bowman J.P."/>
        </authorList>
    </citation>
    <scope>NUCLEOTIDE SEQUENCE [LARGE SCALE GENOMIC DNA]</scope>
    <source>
        <strain evidence="1 3">ACAM 607</strain>
        <strain evidence="2 4">IC036</strain>
    </source>
</reference>
<dbReference type="AlphaFoldDB" id="A0A5C6Q9Q8"/>
<organism evidence="2 4">
    <name type="scientific">Colwellia hornerae</name>
    <dbReference type="NCBI Taxonomy" id="89402"/>
    <lineage>
        <taxon>Bacteria</taxon>
        <taxon>Pseudomonadati</taxon>
        <taxon>Pseudomonadota</taxon>
        <taxon>Gammaproteobacteria</taxon>
        <taxon>Alteromonadales</taxon>
        <taxon>Colwelliaceae</taxon>
        <taxon>Colwellia</taxon>
    </lineage>
</organism>
<dbReference type="Proteomes" id="UP000321525">
    <property type="component" value="Unassembled WGS sequence"/>
</dbReference>
<evidence type="ECO:0000313" key="2">
    <source>
        <dbReference type="EMBL" id="TWX65340.1"/>
    </source>
</evidence>
<dbReference type="EMBL" id="VOLQ01000024">
    <property type="protein sequence ID" value="TWX65340.1"/>
    <property type="molecule type" value="Genomic_DNA"/>
</dbReference>
<name>A0A5C6Q9Q8_9GAMM</name>
<sequence>MNTSRREFFKVSLLGSAVLLVGSSLSAFALASPSTIKLQKFDFLQASDADFLLALAPVMLKSNYPGVLAQDAGPRLLMAVDQQISTLGEHSQKQLRQLFDLMSSTTLRYLAGAPTSDWAATSTKEIESFLQGWKNSLFSLKRTGYASLGKLIIMSWYAQSENYLQAGYPGPPKIYPPQE</sequence>
<dbReference type="InterPro" id="IPR006311">
    <property type="entry name" value="TAT_signal"/>
</dbReference>
<dbReference type="Proteomes" id="UP000321917">
    <property type="component" value="Unassembled WGS sequence"/>
</dbReference>
<protein>
    <recommendedName>
        <fullName evidence="5">Twin-arginine translocation pathway signal protein</fullName>
    </recommendedName>
</protein>
<gene>
    <name evidence="1" type="ORF">ESZ26_14925</name>
    <name evidence="2" type="ORF">ESZ27_12490</name>
</gene>
<accession>A0A5C6Q9Q8</accession>
<dbReference type="PROSITE" id="PS51318">
    <property type="entry name" value="TAT"/>
    <property type="match status" value="1"/>
</dbReference>
<evidence type="ECO:0000313" key="4">
    <source>
        <dbReference type="Proteomes" id="UP000321917"/>
    </source>
</evidence>